<dbReference type="PANTHER" id="PTHR28074:SF1">
    <property type="entry name" value="ATP SYNTHASE SUBUNIT K, MITOCHONDRIAL"/>
    <property type="match status" value="1"/>
</dbReference>
<gene>
    <name evidence="4" type="ORF">CPB83DRAFT_862655</name>
</gene>
<proteinExistence type="predicted"/>
<dbReference type="Proteomes" id="UP000807306">
    <property type="component" value="Unassembled WGS sequence"/>
</dbReference>
<dbReference type="EMBL" id="MU157915">
    <property type="protein sequence ID" value="KAF9523519.1"/>
    <property type="molecule type" value="Genomic_DNA"/>
</dbReference>
<accession>A0A9P6JK61</accession>
<protein>
    <submittedName>
        <fullName evidence="4">Uncharacterized protein</fullName>
    </submittedName>
</protein>
<dbReference type="PANTHER" id="PTHR28074">
    <property type="entry name" value="ATP SYNTHASE SUBUNIT K, MITOCHONDRIAL"/>
    <property type="match status" value="1"/>
</dbReference>
<evidence type="ECO:0000256" key="1">
    <source>
        <dbReference type="ARBA" id="ARBA00004325"/>
    </source>
</evidence>
<name>A0A9P6JK61_9AGAR</name>
<keyword evidence="3" id="KW-0472">Membrane</keyword>
<evidence type="ECO:0000256" key="2">
    <source>
        <dbReference type="ARBA" id="ARBA00023128"/>
    </source>
</evidence>
<dbReference type="InterPro" id="IPR021278">
    <property type="entry name" value="ATP19"/>
</dbReference>
<evidence type="ECO:0000313" key="4">
    <source>
        <dbReference type="EMBL" id="KAF9523519.1"/>
    </source>
</evidence>
<comment type="subcellular location">
    <subcellularLocation>
        <location evidence="1">Mitochondrion membrane</location>
    </subcellularLocation>
</comment>
<dbReference type="Pfam" id="PF11022">
    <property type="entry name" value="ATP19"/>
    <property type="match status" value="1"/>
</dbReference>
<dbReference type="OrthoDB" id="2094445at2759"/>
<dbReference type="GO" id="GO:0015986">
    <property type="term" value="P:proton motive force-driven ATP synthesis"/>
    <property type="evidence" value="ECO:0007669"/>
    <property type="project" value="TreeGrafter"/>
</dbReference>
<keyword evidence="2" id="KW-0496">Mitochondrion</keyword>
<keyword evidence="5" id="KW-1185">Reference proteome</keyword>
<comment type="caution">
    <text evidence="4">The sequence shown here is derived from an EMBL/GenBank/DDBJ whole genome shotgun (WGS) entry which is preliminary data.</text>
</comment>
<evidence type="ECO:0000313" key="5">
    <source>
        <dbReference type="Proteomes" id="UP000807306"/>
    </source>
</evidence>
<evidence type="ECO:0000256" key="3">
    <source>
        <dbReference type="ARBA" id="ARBA00023136"/>
    </source>
</evidence>
<organism evidence="4 5">
    <name type="scientific">Crepidotus variabilis</name>
    <dbReference type="NCBI Taxonomy" id="179855"/>
    <lineage>
        <taxon>Eukaryota</taxon>
        <taxon>Fungi</taxon>
        <taxon>Dikarya</taxon>
        <taxon>Basidiomycota</taxon>
        <taxon>Agaricomycotina</taxon>
        <taxon>Agaricomycetes</taxon>
        <taxon>Agaricomycetidae</taxon>
        <taxon>Agaricales</taxon>
        <taxon>Agaricineae</taxon>
        <taxon>Crepidotaceae</taxon>
        <taxon>Crepidotus</taxon>
    </lineage>
</organism>
<dbReference type="AlphaFoldDB" id="A0A9P6JK61"/>
<sequence>MSYQLFGRAIKNEYIVLTVFGTTFGGAYLATRGGNNTAAQAKPVNVQQAKESVPINAGSSEEEQFIQNFIREAEKSDAGATAGH</sequence>
<reference evidence="4" key="1">
    <citation type="submission" date="2020-11" db="EMBL/GenBank/DDBJ databases">
        <authorList>
            <consortium name="DOE Joint Genome Institute"/>
            <person name="Ahrendt S."/>
            <person name="Riley R."/>
            <person name="Andreopoulos W."/>
            <person name="Labutti K."/>
            <person name="Pangilinan J."/>
            <person name="Ruiz-Duenas F.J."/>
            <person name="Barrasa J.M."/>
            <person name="Sanchez-Garcia M."/>
            <person name="Camarero S."/>
            <person name="Miyauchi S."/>
            <person name="Serrano A."/>
            <person name="Linde D."/>
            <person name="Babiker R."/>
            <person name="Drula E."/>
            <person name="Ayuso-Fernandez I."/>
            <person name="Pacheco R."/>
            <person name="Padilla G."/>
            <person name="Ferreira P."/>
            <person name="Barriuso J."/>
            <person name="Kellner H."/>
            <person name="Castanera R."/>
            <person name="Alfaro M."/>
            <person name="Ramirez L."/>
            <person name="Pisabarro A.G."/>
            <person name="Kuo A."/>
            <person name="Tritt A."/>
            <person name="Lipzen A."/>
            <person name="He G."/>
            <person name="Yan M."/>
            <person name="Ng V."/>
            <person name="Cullen D."/>
            <person name="Martin F."/>
            <person name="Rosso M.-N."/>
            <person name="Henrissat B."/>
            <person name="Hibbett D."/>
            <person name="Martinez A.T."/>
            <person name="Grigoriev I.V."/>
        </authorList>
    </citation>
    <scope>NUCLEOTIDE SEQUENCE</scope>
    <source>
        <strain evidence="4">CBS 506.95</strain>
    </source>
</reference>
<dbReference type="GO" id="GO:0031966">
    <property type="term" value="C:mitochondrial membrane"/>
    <property type="evidence" value="ECO:0007669"/>
    <property type="project" value="UniProtKB-SubCell"/>
</dbReference>